<organism evidence="3 4">
    <name type="scientific">Mycena albidolilacea</name>
    <dbReference type="NCBI Taxonomy" id="1033008"/>
    <lineage>
        <taxon>Eukaryota</taxon>
        <taxon>Fungi</taxon>
        <taxon>Dikarya</taxon>
        <taxon>Basidiomycota</taxon>
        <taxon>Agaricomycotina</taxon>
        <taxon>Agaricomycetes</taxon>
        <taxon>Agaricomycetidae</taxon>
        <taxon>Agaricales</taxon>
        <taxon>Marasmiineae</taxon>
        <taxon>Mycenaceae</taxon>
        <taxon>Mycena</taxon>
    </lineage>
</organism>
<evidence type="ECO:0000313" key="3">
    <source>
        <dbReference type="EMBL" id="KAJ7303676.1"/>
    </source>
</evidence>
<dbReference type="Proteomes" id="UP001218218">
    <property type="component" value="Unassembled WGS sequence"/>
</dbReference>
<reference evidence="3" key="1">
    <citation type="submission" date="2023-03" db="EMBL/GenBank/DDBJ databases">
        <title>Massive genome expansion in bonnet fungi (Mycena s.s.) driven by repeated elements and novel gene families across ecological guilds.</title>
        <authorList>
            <consortium name="Lawrence Berkeley National Laboratory"/>
            <person name="Harder C.B."/>
            <person name="Miyauchi S."/>
            <person name="Viragh M."/>
            <person name="Kuo A."/>
            <person name="Thoen E."/>
            <person name="Andreopoulos B."/>
            <person name="Lu D."/>
            <person name="Skrede I."/>
            <person name="Drula E."/>
            <person name="Henrissat B."/>
            <person name="Morin E."/>
            <person name="Kohler A."/>
            <person name="Barry K."/>
            <person name="LaButti K."/>
            <person name="Morin E."/>
            <person name="Salamov A."/>
            <person name="Lipzen A."/>
            <person name="Mereny Z."/>
            <person name="Hegedus B."/>
            <person name="Baldrian P."/>
            <person name="Stursova M."/>
            <person name="Weitz H."/>
            <person name="Taylor A."/>
            <person name="Grigoriev I.V."/>
            <person name="Nagy L.G."/>
            <person name="Martin F."/>
            <person name="Kauserud H."/>
        </authorList>
    </citation>
    <scope>NUCLEOTIDE SEQUENCE</scope>
    <source>
        <strain evidence="3">CBHHK002</strain>
    </source>
</reference>
<evidence type="ECO:0000256" key="2">
    <source>
        <dbReference type="SAM" id="MobiDB-lite"/>
    </source>
</evidence>
<comment type="caution">
    <text evidence="3">The sequence shown here is derived from an EMBL/GenBank/DDBJ whole genome shotgun (WGS) entry which is preliminary data.</text>
</comment>
<sequence length="319" mass="35282">MFPRPEYISLRLTFACDFSDFDFHRLWAPALASACCCFELPLSRYPCTPKSSFWYPADWHIRREEGTSRPGCSSVVGGAGRLIPHFFNAACARPESGRPCCKRDRGQVARGGALQSGLGLQHMRIVKKAGTRTGTRCVNEAHTASINLQRHALDTSAYTARIAQLEGENKLLRAELGVLRDNPAPPPSSSLQSGAPSSVFSSAFASSATANAEEAREKERETVAELTLALRALSAKHLRARVPLHRHAISHRGHLADAPGRSTPQTKHTRSFPVFHPPWLTRVRAILFTDHLITFRYHYSIHPSQNLGKLSTDTEINLL</sequence>
<dbReference type="EMBL" id="JARIHO010000104">
    <property type="protein sequence ID" value="KAJ7303676.1"/>
    <property type="molecule type" value="Genomic_DNA"/>
</dbReference>
<protein>
    <submittedName>
        <fullName evidence="3">Uncharacterized protein</fullName>
    </submittedName>
</protein>
<proteinExistence type="predicted"/>
<gene>
    <name evidence="3" type="ORF">DFH08DRAFT_977009</name>
</gene>
<dbReference type="AlphaFoldDB" id="A0AAD6Z1Z0"/>
<feature type="coiled-coil region" evidence="1">
    <location>
        <begin position="155"/>
        <end position="182"/>
    </location>
</feature>
<accession>A0AAD6Z1Z0</accession>
<evidence type="ECO:0000313" key="4">
    <source>
        <dbReference type="Proteomes" id="UP001218218"/>
    </source>
</evidence>
<evidence type="ECO:0000256" key="1">
    <source>
        <dbReference type="SAM" id="Coils"/>
    </source>
</evidence>
<name>A0AAD6Z1Z0_9AGAR</name>
<keyword evidence="4" id="KW-1185">Reference proteome</keyword>
<keyword evidence="1" id="KW-0175">Coiled coil</keyword>
<feature type="region of interest" description="Disordered" evidence="2">
    <location>
        <begin position="249"/>
        <end position="270"/>
    </location>
</feature>
<feature type="coiled-coil region" evidence="1">
    <location>
        <begin position="209"/>
        <end position="236"/>
    </location>
</feature>